<accession>R0LDQ9</accession>
<protein>
    <submittedName>
        <fullName evidence="1">Uncharacterized protein</fullName>
    </submittedName>
</protein>
<proteinExistence type="predicted"/>
<dbReference type="EMBL" id="KB742833">
    <property type="protein sequence ID" value="EOB03799.1"/>
    <property type="molecule type" value="Genomic_DNA"/>
</dbReference>
<evidence type="ECO:0000313" key="2">
    <source>
        <dbReference type="Proteomes" id="UP000296049"/>
    </source>
</evidence>
<dbReference type="Proteomes" id="UP000296049">
    <property type="component" value="Unassembled WGS sequence"/>
</dbReference>
<reference evidence="2" key="1">
    <citation type="journal article" date="2013" name="Nat. Genet.">
        <title>The duck genome and transcriptome provide insight into an avian influenza virus reservoir species.</title>
        <authorList>
            <person name="Huang Y."/>
            <person name="Li Y."/>
            <person name="Burt D.W."/>
            <person name="Chen H."/>
            <person name="Zhang Y."/>
            <person name="Qian W."/>
            <person name="Kim H."/>
            <person name="Gan S."/>
            <person name="Zhao Y."/>
            <person name="Li J."/>
            <person name="Yi K."/>
            <person name="Feng H."/>
            <person name="Zhu P."/>
            <person name="Li B."/>
            <person name="Liu Q."/>
            <person name="Fairley S."/>
            <person name="Magor K.E."/>
            <person name="Du Z."/>
            <person name="Hu X."/>
            <person name="Goodman L."/>
            <person name="Tafer H."/>
            <person name="Vignal A."/>
            <person name="Lee T."/>
            <person name="Kim K.W."/>
            <person name="Sheng Z."/>
            <person name="An Y."/>
            <person name="Searle S."/>
            <person name="Herrero J."/>
            <person name="Groenen M.A."/>
            <person name="Crooijmans R.P."/>
            <person name="Faraut T."/>
            <person name="Cai Q."/>
            <person name="Webster R.G."/>
            <person name="Aldridge J.R."/>
            <person name="Warren W.C."/>
            <person name="Bartschat S."/>
            <person name="Kehr S."/>
            <person name="Marz M."/>
            <person name="Stadler P.F."/>
            <person name="Smith J."/>
            <person name="Kraus R.H."/>
            <person name="Zhao Y."/>
            <person name="Ren L."/>
            <person name="Fei J."/>
            <person name="Morisson M."/>
            <person name="Kaiser P."/>
            <person name="Griffin D.K."/>
            <person name="Rao M."/>
            <person name="Pitel F."/>
            <person name="Wang J."/>
            <person name="Li N."/>
        </authorList>
    </citation>
    <scope>NUCLEOTIDE SEQUENCE [LARGE SCALE GENOMIC DNA]</scope>
</reference>
<gene>
    <name evidence="1" type="ORF">Anapl_00016</name>
</gene>
<evidence type="ECO:0000313" key="1">
    <source>
        <dbReference type="EMBL" id="EOB03799.1"/>
    </source>
</evidence>
<dbReference type="AlphaFoldDB" id="R0LDQ9"/>
<keyword evidence="2" id="KW-1185">Reference proteome</keyword>
<organism evidence="1 2">
    <name type="scientific">Anas platyrhynchos</name>
    <name type="common">Mallard</name>
    <name type="synonym">Anas boschas</name>
    <dbReference type="NCBI Taxonomy" id="8839"/>
    <lineage>
        <taxon>Eukaryota</taxon>
        <taxon>Metazoa</taxon>
        <taxon>Chordata</taxon>
        <taxon>Craniata</taxon>
        <taxon>Vertebrata</taxon>
        <taxon>Euteleostomi</taxon>
        <taxon>Archelosauria</taxon>
        <taxon>Archosauria</taxon>
        <taxon>Dinosauria</taxon>
        <taxon>Saurischia</taxon>
        <taxon>Theropoda</taxon>
        <taxon>Coelurosauria</taxon>
        <taxon>Aves</taxon>
        <taxon>Neognathae</taxon>
        <taxon>Galloanserae</taxon>
        <taxon>Anseriformes</taxon>
        <taxon>Anatidae</taxon>
        <taxon>Anatinae</taxon>
        <taxon>Anas</taxon>
    </lineage>
</organism>
<name>R0LDQ9_ANAPL</name>
<sequence length="339" mass="37287">MGAGGVLLKLTTQKGDAGTRLHCLLPTLLRNGNKTKLISSESISLSHAETINEQEDRGAAAQEQERPFKKKKKSIDAQITAWLEKGNRSQGLTDLLSFHFAGPRGWSGAGTPEPPEVPGCLAADGEAALAQVPHRGQVIHTQQHGEGDHPPLPHNEALVQQHQELIALHSGRLFIFSRNSELSKPAQCPGGYLRKAPDEVALLCQDSEVLWIYLMDARLFNRRKCLHDVLMDVHTLKRARYYFPKVLGLPGETTKATPKGSSRKQMCQQRGLARAVATIIYGLLPGHGAAVKTRLLGKHQVKPGWKCRHNPEAPEASLRHRLYSGSFLALLLFFPEIAC</sequence>